<evidence type="ECO:0000313" key="3">
    <source>
        <dbReference type="Proteomes" id="UP000053257"/>
    </source>
</evidence>
<sequence>MGVHERARPVDPCPSVGDIVAVSMAYALHLGGRFLETGDIGVRGTVSGQWRREKHPRATREKARPSQLRHAGASQARPCKMKPEYQTRSRLKALNGPQMLSVKDQRSLYYYRQHKSSERTDCDLLSQMPMADSSCRRGLVLSPPTDAHADKGCGRVGACICAARNEAGRQLEWEVNNDIGARRGKSVLPERSRYTYKNDHSYRLVLLDPHSGRTFLM</sequence>
<dbReference type="Proteomes" id="UP000053257">
    <property type="component" value="Unassembled WGS sequence"/>
</dbReference>
<accession>A0A0C3S1B9</accession>
<feature type="region of interest" description="Disordered" evidence="1">
    <location>
        <begin position="46"/>
        <end position="83"/>
    </location>
</feature>
<gene>
    <name evidence="2" type="ORF">PHLGIDRAFT_268191</name>
</gene>
<dbReference type="AlphaFoldDB" id="A0A0C3S1B9"/>
<name>A0A0C3S1B9_PHLG1</name>
<reference evidence="2 3" key="1">
    <citation type="journal article" date="2014" name="PLoS Genet.">
        <title>Analysis of the Phlebiopsis gigantea genome, transcriptome and secretome provides insight into its pioneer colonization strategies of wood.</title>
        <authorList>
            <person name="Hori C."/>
            <person name="Ishida T."/>
            <person name="Igarashi K."/>
            <person name="Samejima M."/>
            <person name="Suzuki H."/>
            <person name="Master E."/>
            <person name="Ferreira P."/>
            <person name="Ruiz-Duenas F.J."/>
            <person name="Held B."/>
            <person name="Canessa P."/>
            <person name="Larrondo L.F."/>
            <person name="Schmoll M."/>
            <person name="Druzhinina I.S."/>
            <person name="Kubicek C.P."/>
            <person name="Gaskell J.A."/>
            <person name="Kersten P."/>
            <person name="St John F."/>
            <person name="Glasner J."/>
            <person name="Sabat G."/>
            <person name="Splinter BonDurant S."/>
            <person name="Syed K."/>
            <person name="Yadav J."/>
            <person name="Mgbeahuruike A.C."/>
            <person name="Kovalchuk A."/>
            <person name="Asiegbu F.O."/>
            <person name="Lackner G."/>
            <person name="Hoffmeister D."/>
            <person name="Rencoret J."/>
            <person name="Gutierrez A."/>
            <person name="Sun H."/>
            <person name="Lindquist E."/>
            <person name="Barry K."/>
            <person name="Riley R."/>
            <person name="Grigoriev I.V."/>
            <person name="Henrissat B."/>
            <person name="Kues U."/>
            <person name="Berka R.M."/>
            <person name="Martinez A.T."/>
            <person name="Covert S.F."/>
            <person name="Blanchette R.A."/>
            <person name="Cullen D."/>
        </authorList>
    </citation>
    <scope>NUCLEOTIDE SEQUENCE [LARGE SCALE GENOMIC DNA]</scope>
    <source>
        <strain evidence="2 3">11061_1 CR5-6</strain>
    </source>
</reference>
<evidence type="ECO:0000256" key="1">
    <source>
        <dbReference type="SAM" id="MobiDB-lite"/>
    </source>
</evidence>
<dbReference type="HOGENOM" id="CLU_1272705_0_0_1"/>
<dbReference type="EMBL" id="KN840638">
    <property type="protein sequence ID" value="KIP03037.1"/>
    <property type="molecule type" value="Genomic_DNA"/>
</dbReference>
<proteinExistence type="predicted"/>
<protein>
    <submittedName>
        <fullName evidence="2">Uncharacterized protein</fullName>
    </submittedName>
</protein>
<organism evidence="2 3">
    <name type="scientific">Phlebiopsis gigantea (strain 11061_1 CR5-6)</name>
    <name type="common">White-rot fungus</name>
    <name type="synonym">Peniophora gigantea</name>
    <dbReference type="NCBI Taxonomy" id="745531"/>
    <lineage>
        <taxon>Eukaryota</taxon>
        <taxon>Fungi</taxon>
        <taxon>Dikarya</taxon>
        <taxon>Basidiomycota</taxon>
        <taxon>Agaricomycotina</taxon>
        <taxon>Agaricomycetes</taxon>
        <taxon>Polyporales</taxon>
        <taxon>Phanerochaetaceae</taxon>
        <taxon>Phlebiopsis</taxon>
    </lineage>
</organism>
<keyword evidence="3" id="KW-1185">Reference proteome</keyword>
<evidence type="ECO:0000313" key="2">
    <source>
        <dbReference type="EMBL" id="KIP03037.1"/>
    </source>
</evidence>